<evidence type="ECO:0000313" key="1">
    <source>
        <dbReference type="EMBL" id="KAG5178798.1"/>
    </source>
</evidence>
<reference evidence="1" key="1">
    <citation type="submission" date="2021-02" db="EMBL/GenBank/DDBJ databases">
        <title>First Annotated Genome of the Yellow-green Alga Tribonema minus.</title>
        <authorList>
            <person name="Mahan K.M."/>
        </authorList>
    </citation>
    <scope>NUCLEOTIDE SEQUENCE</scope>
    <source>
        <strain evidence="1">UTEX B ZZ1240</strain>
    </source>
</reference>
<organism evidence="1 2">
    <name type="scientific">Tribonema minus</name>
    <dbReference type="NCBI Taxonomy" id="303371"/>
    <lineage>
        <taxon>Eukaryota</taxon>
        <taxon>Sar</taxon>
        <taxon>Stramenopiles</taxon>
        <taxon>Ochrophyta</taxon>
        <taxon>PX clade</taxon>
        <taxon>Xanthophyceae</taxon>
        <taxon>Tribonematales</taxon>
        <taxon>Tribonemataceae</taxon>
        <taxon>Tribonema</taxon>
    </lineage>
</organism>
<keyword evidence="2" id="KW-1185">Reference proteome</keyword>
<accession>A0A835YQJ2</accession>
<gene>
    <name evidence="1" type="ORF">JKP88DRAFT_280902</name>
</gene>
<dbReference type="EMBL" id="JAFCMP010000512">
    <property type="protein sequence ID" value="KAG5178798.1"/>
    <property type="molecule type" value="Genomic_DNA"/>
</dbReference>
<dbReference type="AlphaFoldDB" id="A0A835YQJ2"/>
<dbReference type="Proteomes" id="UP000664859">
    <property type="component" value="Unassembled WGS sequence"/>
</dbReference>
<comment type="caution">
    <text evidence="1">The sequence shown here is derived from an EMBL/GenBank/DDBJ whole genome shotgun (WGS) entry which is preliminary data.</text>
</comment>
<proteinExistence type="predicted"/>
<name>A0A835YQJ2_9STRA</name>
<sequence length="150" mass="16464">MAIVSRHRDAGKDLNTNLRAAGFDIEPDLTPSQVQTHVDQIKQLPLIMSALACTTSSYAGISRSDGSDIETFSDSKFKEPFRFNRVNAELVEAAVHSALHHLPLGVRLHRARGRGGSKYNVVDGELLLAPFVQFLMVFKEEVSDTAAAAW</sequence>
<protein>
    <submittedName>
        <fullName evidence="1">Uncharacterized protein</fullName>
    </submittedName>
</protein>
<evidence type="ECO:0000313" key="2">
    <source>
        <dbReference type="Proteomes" id="UP000664859"/>
    </source>
</evidence>